<dbReference type="RefSeq" id="WP_306409287.1">
    <property type="nucleotide sequence ID" value="NZ_JANFPI010000001.1"/>
</dbReference>
<dbReference type="InterPro" id="IPR006059">
    <property type="entry name" value="SBP"/>
</dbReference>
<evidence type="ECO:0000256" key="3">
    <source>
        <dbReference type="SAM" id="SignalP"/>
    </source>
</evidence>
<dbReference type="SUPFAM" id="SSF53850">
    <property type="entry name" value="Periplasmic binding protein-like II"/>
    <property type="match status" value="1"/>
</dbReference>
<keyword evidence="2" id="KW-0574">Periplasm</keyword>
<dbReference type="PANTHER" id="PTHR30222">
    <property type="entry name" value="SPERMIDINE/PUTRESCINE-BINDING PERIPLASMIC PROTEIN"/>
    <property type="match status" value="1"/>
</dbReference>
<evidence type="ECO:0000313" key="5">
    <source>
        <dbReference type="Proteomes" id="UP001208771"/>
    </source>
</evidence>
<evidence type="ECO:0000256" key="2">
    <source>
        <dbReference type="ARBA" id="ARBA00022764"/>
    </source>
</evidence>
<dbReference type="Pfam" id="PF13416">
    <property type="entry name" value="SBP_bac_8"/>
    <property type="match status" value="1"/>
</dbReference>
<name>A0AAE3MWP9_9HYPH</name>
<evidence type="ECO:0000313" key="4">
    <source>
        <dbReference type="EMBL" id="MCX8995504.1"/>
    </source>
</evidence>
<keyword evidence="1 3" id="KW-0732">Signal</keyword>
<organism evidence="4 5">
    <name type="scientific">Ectorhizobium quercum</name>
    <dbReference type="NCBI Taxonomy" id="2965071"/>
    <lineage>
        <taxon>Bacteria</taxon>
        <taxon>Pseudomonadati</taxon>
        <taxon>Pseudomonadota</taxon>
        <taxon>Alphaproteobacteria</taxon>
        <taxon>Hyphomicrobiales</taxon>
        <taxon>Rhizobiaceae</taxon>
        <taxon>Ectorhizobium</taxon>
    </lineage>
</organism>
<dbReference type="AlphaFoldDB" id="A0AAE3MWP9"/>
<feature type="chain" id="PRO_5042136759" evidence="3">
    <location>
        <begin position="29"/>
        <end position="351"/>
    </location>
</feature>
<proteinExistence type="predicted"/>
<gene>
    <name evidence="4" type="ORF">NOF55_00095</name>
</gene>
<dbReference type="CDD" id="cd13589">
    <property type="entry name" value="PBP2_polyamine_RpCGA009"/>
    <property type="match status" value="1"/>
</dbReference>
<accession>A0AAE3MWP9</accession>
<dbReference type="Proteomes" id="UP001208771">
    <property type="component" value="Unassembled WGS sequence"/>
</dbReference>
<keyword evidence="5" id="KW-1185">Reference proteome</keyword>
<sequence>MKTAHRTAIFGAAILASAGLFTAQSAAARDLTISSWGGNFQDAQREIFFKPFAEKTGKPVLDESWDGGFGVLQAKVKAGAPNWDVVQVEAEELELGCSDGLFETIDWSKVGDKSKFLPAAVSDCGVGAIVWSTAIAYDGAKLAEGPQSWADFWDVEKFPGKRALRKSAKYTLEFALLADGVDKDEVYEVLSTPEGVDRAFRKLEELKPNLVWWEAGAQPLQLLASGEVVMTSAYNGRITGINRSEGKDFKVVWPGSIYAIDSWVILKGAENKDAAQDFIAFASLPENMAKLPPYIAYGLPNTDAAAAVAPEYAADLPTESANIADAISLDVDFWIDNSEALTQRFNAWLAR</sequence>
<evidence type="ECO:0000256" key="1">
    <source>
        <dbReference type="ARBA" id="ARBA00022729"/>
    </source>
</evidence>
<reference evidence="4" key="1">
    <citation type="submission" date="2022-07" db="EMBL/GenBank/DDBJ databases">
        <title>Ectorhizobium quercum gen.nov., sp. nov.</title>
        <authorList>
            <person name="Ma T."/>
            <person name="Li Y."/>
        </authorList>
    </citation>
    <scope>NUCLEOTIDE SEQUENCE</scope>
    <source>
        <strain evidence="4">BDR2-2</strain>
    </source>
</reference>
<dbReference type="Gene3D" id="3.40.190.10">
    <property type="entry name" value="Periplasmic binding protein-like II"/>
    <property type="match status" value="2"/>
</dbReference>
<protein>
    <submittedName>
        <fullName evidence="4">ABC transporter substrate-binding protein</fullName>
    </submittedName>
</protein>
<comment type="caution">
    <text evidence="4">The sequence shown here is derived from an EMBL/GenBank/DDBJ whole genome shotgun (WGS) entry which is preliminary data.</text>
</comment>
<dbReference type="EMBL" id="JANFPI010000001">
    <property type="protein sequence ID" value="MCX8995504.1"/>
    <property type="molecule type" value="Genomic_DNA"/>
</dbReference>
<feature type="signal peptide" evidence="3">
    <location>
        <begin position="1"/>
        <end position="28"/>
    </location>
</feature>
<dbReference type="PANTHER" id="PTHR30222:SF2">
    <property type="entry name" value="ABC TRANSPORTER SUBSTRATE-BINDING PROTEIN"/>
    <property type="match status" value="1"/>
</dbReference>